<dbReference type="EMBL" id="JADFTS010000005">
    <property type="protein sequence ID" value="KAF9606236.1"/>
    <property type="molecule type" value="Genomic_DNA"/>
</dbReference>
<evidence type="ECO:0000256" key="1">
    <source>
        <dbReference type="SAM" id="MobiDB-lite"/>
    </source>
</evidence>
<reference evidence="2 3" key="1">
    <citation type="submission" date="2020-10" db="EMBL/GenBank/DDBJ databases">
        <title>The Coptis chinensis genome and diversification of protoberbering-type alkaloids.</title>
        <authorList>
            <person name="Wang B."/>
            <person name="Shu S."/>
            <person name="Song C."/>
            <person name="Liu Y."/>
        </authorList>
    </citation>
    <scope>NUCLEOTIDE SEQUENCE [LARGE SCALE GENOMIC DNA]</scope>
    <source>
        <strain evidence="2">HL-2020</strain>
        <tissue evidence="2">Leaf</tissue>
    </source>
</reference>
<feature type="region of interest" description="Disordered" evidence="1">
    <location>
        <begin position="60"/>
        <end position="90"/>
    </location>
</feature>
<gene>
    <name evidence="2" type="ORF">IFM89_024057</name>
</gene>
<dbReference type="Proteomes" id="UP000631114">
    <property type="component" value="Unassembled WGS sequence"/>
</dbReference>
<name>A0A835M0I3_9MAGN</name>
<evidence type="ECO:0000313" key="2">
    <source>
        <dbReference type="EMBL" id="KAF9606236.1"/>
    </source>
</evidence>
<proteinExistence type="predicted"/>
<dbReference type="AlphaFoldDB" id="A0A835M0I3"/>
<organism evidence="2 3">
    <name type="scientific">Coptis chinensis</name>
    <dbReference type="NCBI Taxonomy" id="261450"/>
    <lineage>
        <taxon>Eukaryota</taxon>
        <taxon>Viridiplantae</taxon>
        <taxon>Streptophyta</taxon>
        <taxon>Embryophyta</taxon>
        <taxon>Tracheophyta</taxon>
        <taxon>Spermatophyta</taxon>
        <taxon>Magnoliopsida</taxon>
        <taxon>Ranunculales</taxon>
        <taxon>Ranunculaceae</taxon>
        <taxon>Coptidoideae</taxon>
        <taxon>Coptis</taxon>
    </lineage>
</organism>
<evidence type="ECO:0000313" key="3">
    <source>
        <dbReference type="Proteomes" id="UP000631114"/>
    </source>
</evidence>
<sequence>MEEKREIMWCSHENFKAMVKENWQVPIEGNPFFILIQKLKRLKKALKTWNKETFGHLPTNIKADTQETSRAENQEGKVHNIPKQDAPIEKDIDRGTMEIKEGELREKYPAHLYSKEESRKLCLL</sequence>
<comment type="caution">
    <text evidence="2">The sequence shown here is derived from an EMBL/GenBank/DDBJ whole genome shotgun (WGS) entry which is preliminary data.</text>
</comment>
<accession>A0A835M0I3</accession>
<dbReference type="OrthoDB" id="1932741at2759"/>
<protein>
    <submittedName>
        <fullName evidence="2">Uncharacterized protein</fullName>
    </submittedName>
</protein>
<keyword evidence="3" id="KW-1185">Reference proteome</keyword>
<feature type="compositionally biased region" description="Basic and acidic residues" evidence="1">
    <location>
        <begin position="64"/>
        <end position="78"/>
    </location>
</feature>